<dbReference type="EMBL" id="CP000743">
    <property type="protein sequence ID" value="ABR55967.1"/>
    <property type="molecule type" value="Genomic_DNA"/>
</dbReference>
<dbReference type="Pfam" id="PF16363">
    <property type="entry name" value="GDP_Man_Dehyd"/>
    <property type="match status" value="1"/>
</dbReference>
<dbReference type="PANTHER" id="PTHR43000">
    <property type="entry name" value="DTDP-D-GLUCOSE 4,6-DEHYDRATASE-RELATED"/>
    <property type="match status" value="1"/>
</dbReference>
<keyword evidence="6" id="KW-1185">Reference proteome</keyword>
<reference evidence="5" key="1">
    <citation type="submission" date="2007-06" db="EMBL/GenBank/DDBJ databases">
        <title>Complete sequence of Methanococcus aeolicus Nankai-3.</title>
        <authorList>
            <consortium name="US DOE Joint Genome Institute"/>
            <person name="Copeland A."/>
            <person name="Lucas S."/>
            <person name="Lapidus A."/>
            <person name="Barry K."/>
            <person name="Glavina del Rio T."/>
            <person name="Dalin E."/>
            <person name="Tice H."/>
            <person name="Pitluck S."/>
            <person name="Chain P."/>
            <person name="Malfatti S."/>
            <person name="Shin M."/>
            <person name="Vergez L."/>
            <person name="Schmutz J."/>
            <person name="Larimer F."/>
            <person name="Land M."/>
            <person name="Hauser L."/>
            <person name="Kyrpides N."/>
            <person name="Lykidis A."/>
            <person name="Sieprawska-Lupa M."/>
            <person name="Whitman W.B."/>
            <person name="Richardson P."/>
        </authorList>
    </citation>
    <scope>NUCLEOTIDE SEQUENCE [LARGE SCALE GENOMIC DNA]</scope>
    <source>
        <strain evidence="5">Nankai-3</strain>
    </source>
</reference>
<dbReference type="GeneID" id="5326784"/>
<evidence type="ECO:0000259" key="4">
    <source>
        <dbReference type="Pfam" id="PF16363"/>
    </source>
</evidence>
<organism evidence="5 6">
    <name type="scientific">Methanococcus aeolicus (strain ATCC BAA-1280 / DSM 17508 / OCM 812 / Nankai-3)</name>
    <dbReference type="NCBI Taxonomy" id="419665"/>
    <lineage>
        <taxon>Archaea</taxon>
        <taxon>Methanobacteriati</taxon>
        <taxon>Methanobacteriota</taxon>
        <taxon>Methanomada group</taxon>
        <taxon>Methanococci</taxon>
        <taxon>Methanococcales</taxon>
        <taxon>Methanococcaceae</taxon>
        <taxon>Methanococcus</taxon>
    </lineage>
</organism>
<dbReference type="SUPFAM" id="SSF51735">
    <property type="entry name" value="NAD(P)-binding Rossmann-fold domains"/>
    <property type="match status" value="1"/>
</dbReference>
<evidence type="ECO:0000313" key="5">
    <source>
        <dbReference type="EMBL" id="ABR55967.1"/>
    </source>
</evidence>
<dbReference type="InterPro" id="IPR016040">
    <property type="entry name" value="NAD(P)-bd_dom"/>
</dbReference>
<dbReference type="STRING" id="419665.Maeo_0380"/>
<dbReference type="OrthoDB" id="4907at2157"/>
<dbReference type="HOGENOM" id="CLU_007383_1_14_2"/>
<keyword evidence="3" id="KW-0456">Lyase</keyword>
<dbReference type="FunFam" id="3.40.50.720:FF:000304">
    <property type="entry name" value="UDP-glucose 4,6-dehydratase"/>
    <property type="match status" value="1"/>
</dbReference>
<dbReference type="eggNOG" id="arCOG01371">
    <property type="taxonomic scope" value="Archaea"/>
</dbReference>
<dbReference type="KEGG" id="mae:Maeo_0380"/>
<dbReference type="Proteomes" id="UP000001106">
    <property type="component" value="Chromosome"/>
</dbReference>
<proteinExistence type="predicted"/>
<dbReference type="AlphaFoldDB" id="A6UTZ5"/>
<dbReference type="GO" id="GO:0008460">
    <property type="term" value="F:dTDP-glucose 4,6-dehydratase activity"/>
    <property type="evidence" value="ECO:0007669"/>
    <property type="project" value="InterPro"/>
</dbReference>
<evidence type="ECO:0000256" key="1">
    <source>
        <dbReference type="ARBA" id="ARBA00001911"/>
    </source>
</evidence>
<comment type="cofactor">
    <cofactor evidence="1">
        <name>NAD(+)</name>
        <dbReference type="ChEBI" id="CHEBI:57540"/>
    </cofactor>
</comment>
<dbReference type="CDD" id="cd05246">
    <property type="entry name" value="dTDP_GD_SDR_e"/>
    <property type="match status" value="1"/>
</dbReference>
<sequence>MKIVITGGAGFIGCNFVRMMVNKYPDYEIKVLDNLSYAGSLDNLKDISDKIEFIKGDITNKEAVENSLKDADAVIHFAAESHVDNSIENPENFVKTNVFGTYNLLECARKNDIDKFLHISTDETYGSIERGSFKETDRLDPASPYSASKAGSDLLVSAYHTTYGLNTLITRSSNNFGPYQYPEKLIPVLIKNAIYNNPLPIYGDGLNVRDWIFVEDNCSGVDVVFHKGEIGEVYNIGGGNEKTNLEITKLILKELNKPEELITFVKDRLGHDRRYSIDTNKTKALGWEPKWEFEDALKYTVKWYLENKWFWE</sequence>
<dbReference type="RefSeq" id="WP_011973099.1">
    <property type="nucleotide sequence ID" value="NC_009635.1"/>
</dbReference>
<dbReference type="InterPro" id="IPR036291">
    <property type="entry name" value="NAD(P)-bd_dom_sf"/>
</dbReference>
<evidence type="ECO:0000256" key="2">
    <source>
        <dbReference type="ARBA" id="ARBA00023027"/>
    </source>
</evidence>
<gene>
    <name evidence="5" type="ordered locus">Maeo_0380</name>
</gene>
<accession>A6UTZ5</accession>
<evidence type="ECO:0000256" key="3">
    <source>
        <dbReference type="ARBA" id="ARBA00023239"/>
    </source>
</evidence>
<name>A6UTZ5_META3</name>
<evidence type="ECO:0000313" key="6">
    <source>
        <dbReference type="Proteomes" id="UP000001106"/>
    </source>
</evidence>
<dbReference type="Gene3D" id="3.90.25.10">
    <property type="entry name" value="UDP-galactose 4-epimerase, domain 1"/>
    <property type="match status" value="1"/>
</dbReference>
<dbReference type="InterPro" id="IPR005888">
    <property type="entry name" value="dTDP_Gluc_deHydtase"/>
</dbReference>
<dbReference type="NCBIfam" id="TIGR01181">
    <property type="entry name" value="dTDP_gluc_dehyt"/>
    <property type="match status" value="1"/>
</dbReference>
<feature type="domain" description="NAD(P)-binding" evidence="4">
    <location>
        <begin position="5"/>
        <end position="298"/>
    </location>
</feature>
<dbReference type="GO" id="GO:0009225">
    <property type="term" value="P:nucleotide-sugar metabolic process"/>
    <property type="evidence" value="ECO:0007669"/>
    <property type="project" value="InterPro"/>
</dbReference>
<keyword evidence="2" id="KW-0520">NAD</keyword>
<protein>
    <submittedName>
        <fullName evidence="5">dTDP-glucose 4,6-dehydratase</fullName>
    </submittedName>
</protein>
<dbReference type="Gene3D" id="3.40.50.720">
    <property type="entry name" value="NAD(P)-binding Rossmann-like Domain"/>
    <property type="match status" value="1"/>
</dbReference>